<accession>A0A7T5VEK7</accession>
<gene>
    <name evidence="2" type="ORF">HP555_11070</name>
</gene>
<sequence length="724" mass="78078">MGGGKKQCATVGFRYYAGLHLVFCHAMDYLLKIRVGEKEAWTGVVGGNTAIRINQPNLHGGEEREGGVVGTVDVCFGGADQGRNGYLQSVLGAYIPAFRGLFGLVVRKSMLSANNPYIKEWSILGRHSRIGWRDDLADIVAPDGHVDMNPAHILLEALTNTTWGGLGYPLADIDLPSFQTAAILLNVEGFGLSLLWAKNTSIEEFIKIICDHIDAKVFYSHVTGLLKIKLIRNDYNIGALPILNESNIIELVDFTGPAATEAVNQVTVNWVDRDNQPQAVTVQDIAGLARTNGQVNAVTLDFVGIASPTLAAAVAGRELQQLCMPIASCTLVINRTQSRLEPGDCFNFTWGPLGIANMAMRVDTVEVGLHTDSQLRITAVRDVYGLGAINLTTPESSLWTNPINAPAAAVRRRVSEITWWQFVQEYGESAAVMAELDDTSTMVICYCHRPSADAINYEMWTRNTGGEWVHQDTDSFPWVGSLAAAVGPEVESTLVMLDAIDSNLVRAGAYAALGDELVAITGVDAAAGTITVDRGVLDTIPVSHAEGAYLWCHESLFGLDRTARVSGESVDVRILPSTAMGRLSLADAPTNSLLTVGRMMRPYPPGNVRINGSRWPVSIGAAEELIVTWAHRDRITQTVSLVSQDTGNFGPEAGVTYTLRIYGETGTLLRTVTGVTGTAYTYASADEIADSGLGRLNTSLRVELESVRGSLVSLQLWDLAVARS</sequence>
<name>A0A7T5VEK7_9BACT</name>
<dbReference type="Proteomes" id="UP000596092">
    <property type="component" value="Chromosome"/>
</dbReference>
<proteinExistence type="predicted"/>
<dbReference type="AlphaFoldDB" id="A0A7T5VEK7"/>
<dbReference type="KEGG" id="dog:HP555_11070"/>
<dbReference type="InterPro" id="IPR032876">
    <property type="entry name" value="J_dom"/>
</dbReference>
<dbReference type="Pfam" id="PF13550">
    <property type="entry name" value="Phage-tail_3"/>
    <property type="match status" value="1"/>
</dbReference>
<evidence type="ECO:0000313" key="2">
    <source>
        <dbReference type="EMBL" id="QQG66371.1"/>
    </source>
</evidence>
<keyword evidence="3" id="KW-1185">Reference proteome</keyword>
<reference evidence="2 3" key="1">
    <citation type="submission" date="2020-05" db="EMBL/GenBank/DDBJ databases">
        <title>Complete genome of Desulfobulbus oligotrophicus.</title>
        <authorList>
            <person name="Podar M."/>
        </authorList>
    </citation>
    <scope>NUCLEOTIDE SEQUENCE [LARGE SCALE GENOMIC DNA]</scope>
    <source>
        <strain evidence="2 3">Prop6</strain>
    </source>
</reference>
<organism evidence="2 3">
    <name type="scientific">Desulfobulbus oligotrophicus</name>
    <dbReference type="NCBI Taxonomy" id="1909699"/>
    <lineage>
        <taxon>Bacteria</taxon>
        <taxon>Pseudomonadati</taxon>
        <taxon>Thermodesulfobacteriota</taxon>
        <taxon>Desulfobulbia</taxon>
        <taxon>Desulfobulbales</taxon>
        <taxon>Desulfobulbaceae</taxon>
        <taxon>Desulfobulbus</taxon>
    </lineage>
</organism>
<evidence type="ECO:0000259" key="1">
    <source>
        <dbReference type="Pfam" id="PF13550"/>
    </source>
</evidence>
<protein>
    <recommendedName>
        <fullName evidence="1">Tip attachment protein J domain-containing protein</fullName>
    </recommendedName>
</protein>
<evidence type="ECO:0000313" key="3">
    <source>
        <dbReference type="Proteomes" id="UP000596092"/>
    </source>
</evidence>
<dbReference type="EMBL" id="CP054140">
    <property type="protein sequence ID" value="QQG66371.1"/>
    <property type="molecule type" value="Genomic_DNA"/>
</dbReference>
<feature type="domain" description="Tip attachment protein J" evidence="1">
    <location>
        <begin position="200"/>
        <end position="366"/>
    </location>
</feature>